<feature type="compositionally biased region" description="Polar residues" evidence="1">
    <location>
        <begin position="162"/>
        <end position="197"/>
    </location>
</feature>
<protein>
    <submittedName>
        <fullName evidence="2">Uncharacterized protein</fullName>
    </submittedName>
</protein>
<reference evidence="2" key="1">
    <citation type="journal article" date="2021" name="Nat. Commun.">
        <title>Genetic determinants of endophytism in the Arabidopsis root mycobiome.</title>
        <authorList>
            <person name="Mesny F."/>
            <person name="Miyauchi S."/>
            <person name="Thiergart T."/>
            <person name="Pickel B."/>
            <person name="Atanasova L."/>
            <person name="Karlsson M."/>
            <person name="Huettel B."/>
            <person name="Barry K.W."/>
            <person name="Haridas S."/>
            <person name="Chen C."/>
            <person name="Bauer D."/>
            <person name="Andreopoulos W."/>
            <person name="Pangilinan J."/>
            <person name="LaButti K."/>
            <person name="Riley R."/>
            <person name="Lipzen A."/>
            <person name="Clum A."/>
            <person name="Drula E."/>
            <person name="Henrissat B."/>
            <person name="Kohler A."/>
            <person name="Grigoriev I.V."/>
            <person name="Martin F.M."/>
            <person name="Hacquard S."/>
        </authorList>
    </citation>
    <scope>NUCLEOTIDE SEQUENCE</scope>
    <source>
        <strain evidence="2">MPI-CAGE-AT-0016</strain>
    </source>
</reference>
<evidence type="ECO:0000313" key="2">
    <source>
        <dbReference type="EMBL" id="KAH7361853.1"/>
    </source>
</evidence>
<gene>
    <name evidence="2" type="ORF">B0T11DRAFT_279724</name>
</gene>
<evidence type="ECO:0000256" key="1">
    <source>
        <dbReference type="SAM" id="MobiDB-lite"/>
    </source>
</evidence>
<sequence>MCPPHCRTSCNSTGCSTKSQAPAFLQPRAPVTTPLQVTQSRYAALWPAASNTCTFCCVVSPKKPNCPAHATPCCVETIVSYPMLIKTTTMIACYILKRWTSTSMSTLTAVGFSAAINSPTTAAPCRRPSVSRNGGRCSRPDSTNAKHQHVTSKPYTRIPQPHTHSLSTPSSRMQRPNPATSWQPITPSSRATGFQPRSSRDTNSDITKIPCTQRRRSSPAERPSSTSTLHVAVWIRAFAHVNTGSTLCMILNGTCSWVRLRGEICRESMGLSERSSVFHDPPCVLDVCAPRFAPEYQRMKPLRQAPHHQDLH</sequence>
<accession>A0A8K0TK41</accession>
<keyword evidence="3" id="KW-1185">Reference proteome</keyword>
<name>A0A8K0TK41_9PEZI</name>
<comment type="caution">
    <text evidence="2">The sequence shown here is derived from an EMBL/GenBank/DDBJ whole genome shotgun (WGS) entry which is preliminary data.</text>
</comment>
<evidence type="ECO:0000313" key="3">
    <source>
        <dbReference type="Proteomes" id="UP000813385"/>
    </source>
</evidence>
<organism evidence="2 3">
    <name type="scientific">Plectosphaerella cucumerina</name>
    <dbReference type="NCBI Taxonomy" id="40658"/>
    <lineage>
        <taxon>Eukaryota</taxon>
        <taxon>Fungi</taxon>
        <taxon>Dikarya</taxon>
        <taxon>Ascomycota</taxon>
        <taxon>Pezizomycotina</taxon>
        <taxon>Sordariomycetes</taxon>
        <taxon>Hypocreomycetidae</taxon>
        <taxon>Glomerellales</taxon>
        <taxon>Plectosphaerellaceae</taxon>
        <taxon>Plectosphaerella</taxon>
    </lineage>
</organism>
<dbReference type="Proteomes" id="UP000813385">
    <property type="component" value="Unassembled WGS sequence"/>
</dbReference>
<dbReference type="EMBL" id="JAGPXD010000003">
    <property type="protein sequence ID" value="KAH7361853.1"/>
    <property type="molecule type" value="Genomic_DNA"/>
</dbReference>
<feature type="region of interest" description="Disordered" evidence="1">
    <location>
        <begin position="120"/>
        <end position="226"/>
    </location>
</feature>
<proteinExistence type="predicted"/>
<dbReference type="AlphaFoldDB" id="A0A8K0TK41"/>